<dbReference type="Gene3D" id="1.10.260.40">
    <property type="entry name" value="lambda repressor-like DNA-binding domains"/>
    <property type="match status" value="1"/>
</dbReference>
<dbReference type="SUPFAM" id="SSF47413">
    <property type="entry name" value="lambda repressor-like DNA-binding domains"/>
    <property type="match status" value="1"/>
</dbReference>
<evidence type="ECO:0000256" key="1">
    <source>
        <dbReference type="ARBA" id="ARBA00022491"/>
    </source>
</evidence>
<dbReference type="InterPro" id="IPR010982">
    <property type="entry name" value="Lambda_DNA-bd_dom_sf"/>
</dbReference>
<evidence type="ECO:0000259" key="6">
    <source>
        <dbReference type="PROSITE" id="PS50943"/>
    </source>
</evidence>
<dbReference type="PROSITE" id="PS50943">
    <property type="entry name" value="HTH_CROC1"/>
    <property type="match status" value="1"/>
</dbReference>
<sequence>MPTMSDVAKKAGVSVMTVSRIISGTGSVKDSTRKRVLRAMEELNYVPKGLTKRVIQQQISTLMLIVPDITNSFFTFVARGMEDVARKHGYRVFLANTDESVHKEAEYIQMCLDFHADGVLIAPVGESSRENLLLLQQNEIPFVLIDREVADIRADVVKGDITSASKALVQHLLERGHRRIGIVLGPEENSASRERLAGYQQALATQSIAFDEVLVQESTMMRDLDPKFVDRLLQLPDPPTAIFVSNMFQYAHAARRLKELKLNVPGDISIVGFGNTDYLAAVDSPLTSAVQPAYSYGSLGTQLLVERIEGLREPPRKIHLQADIVFGESVDAPKES</sequence>
<dbReference type="SUPFAM" id="SSF53822">
    <property type="entry name" value="Periplasmic binding protein-like I"/>
    <property type="match status" value="1"/>
</dbReference>
<keyword evidence="2" id="KW-0805">Transcription regulation</keyword>
<dbReference type="Proteomes" id="UP000663505">
    <property type="component" value="Chromosome"/>
</dbReference>
<dbReference type="Gene3D" id="3.40.50.2300">
    <property type="match status" value="2"/>
</dbReference>
<dbReference type="InterPro" id="IPR028082">
    <property type="entry name" value="Peripla_BP_I"/>
</dbReference>
<dbReference type="InterPro" id="IPR000843">
    <property type="entry name" value="HTH_LacI"/>
</dbReference>
<dbReference type="KEGG" id="afx:JZ786_22380"/>
<accession>A0A9X7VY06</accession>
<dbReference type="InterPro" id="IPR046335">
    <property type="entry name" value="LacI/GalR-like_sensor"/>
</dbReference>
<feature type="domain" description="HTH lacI-type" evidence="5">
    <location>
        <begin position="2"/>
        <end position="56"/>
    </location>
</feature>
<name>A0A9X7VY06_9BACL</name>
<evidence type="ECO:0000259" key="5">
    <source>
        <dbReference type="PROSITE" id="PS50932"/>
    </source>
</evidence>
<dbReference type="PANTHER" id="PTHR30146">
    <property type="entry name" value="LACI-RELATED TRANSCRIPTIONAL REPRESSOR"/>
    <property type="match status" value="1"/>
</dbReference>
<dbReference type="EMBL" id="CP071182">
    <property type="protein sequence ID" value="QSO47121.1"/>
    <property type="molecule type" value="Genomic_DNA"/>
</dbReference>
<dbReference type="SMART" id="SM00354">
    <property type="entry name" value="HTH_LACI"/>
    <property type="match status" value="1"/>
</dbReference>
<dbReference type="RefSeq" id="WP_206656482.1">
    <property type="nucleotide sequence ID" value="NZ_CP071182.1"/>
</dbReference>
<evidence type="ECO:0000256" key="4">
    <source>
        <dbReference type="ARBA" id="ARBA00023163"/>
    </source>
</evidence>
<evidence type="ECO:0000313" key="7">
    <source>
        <dbReference type="EMBL" id="QSO47121.1"/>
    </source>
</evidence>
<dbReference type="PANTHER" id="PTHR30146:SF148">
    <property type="entry name" value="HTH-TYPE TRANSCRIPTIONAL REPRESSOR PURR-RELATED"/>
    <property type="match status" value="1"/>
</dbReference>
<dbReference type="PROSITE" id="PS50932">
    <property type="entry name" value="HTH_LACI_2"/>
    <property type="match status" value="1"/>
</dbReference>
<keyword evidence="3 7" id="KW-0238">DNA-binding</keyword>
<proteinExistence type="predicted"/>
<organism evidence="7 8">
    <name type="scientific">Alicyclobacillus mengziensis</name>
    <dbReference type="NCBI Taxonomy" id="2931921"/>
    <lineage>
        <taxon>Bacteria</taxon>
        <taxon>Bacillati</taxon>
        <taxon>Bacillota</taxon>
        <taxon>Bacilli</taxon>
        <taxon>Bacillales</taxon>
        <taxon>Alicyclobacillaceae</taxon>
        <taxon>Alicyclobacillus</taxon>
    </lineage>
</organism>
<keyword evidence="8" id="KW-1185">Reference proteome</keyword>
<keyword evidence="4" id="KW-0804">Transcription</keyword>
<dbReference type="GO" id="GO:0003700">
    <property type="term" value="F:DNA-binding transcription factor activity"/>
    <property type="evidence" value="ECO:0007669"/>
    <property type="project" value="TreeGrafter"/>
</dbReference>
<evidence type="ECO:0000256" key="3">
    <source>
        <dbReference type="ARBA" id="ARBA00023125"/>
    </source>
</evidence>
<reference evidence="7 8" key="1">
    <citation type="submission" date="2021-02" db="EMBL/GenBank/DDBJ databases">
        <title>Alicyclobacillus curvatus sp. nov. and Alicyclobacillus mengziensis sp. nov., two acidophilic bacteria isolated from acid mine drainage.</title>
        <authorList>
            <person name="Huang Y."/>
        </authorList>
    </citation>
    <scope>NUCLEOTIDE SEQUENCE [LARGE SCALE GENOMIC DNA]</scope>
    <source>
        <strain evidence="7 8">S30H14</strain>
    </source>
</reference>
<evidence type="ECO:0000313" key="8">
    <source>
        <dbReference type="Proteomes" id="UP000663505"/>
    </source>
</evidence>
<gene>
    <name evidence="7" type="ORF">JZ786_22380</name>
</gene>
<evidence type="ECO:0000256" key="2">
    <source>
        <dbReference type="ARBA" id="ARBA00023015"/>
    </source>
</evidence>
<dbReference type="AlphaFoldDB" id="A0A9X7VY06"/>
<keyword evidence="1" id="KW-0678">Repressor</keyword>
<dbReference type="GO" id="GO:0000976">
    <property type="term" value="F:transcription cis-regulatory region binding"/>
    <property type="evidence" value="ECO:0007669"/>
    <property type="project" value="TreeGrafter"/>
</dbReference>
<dbReference type="Pfam" id="PF13377">
    <property type="entry name" value="Peripla_BP_3"/>
    <property type="match status" value="1"/>
</dbReference>
<dbReference type="CDD" id="cd01392">
    <property type="entry name" value="HTH_LacI"/>
    <property type="match status" value="1"/>
</dbReference>
<dbReference type="Pfam" id="PF00356">
    <property type="entry name" value="LacI"/>
    <property type="match status" value="1"/>
</dbReference>
<feature type="domain" description="HTH cro/C1-type" evidence="6">
    <location>
        <begin position="3"/>
        <end position="46"/>
    </location>
</feature>
<protein>
    <submittedName>
        <fullName evidence="7">LacI family DNA-binding transcriptional regulator</fullName>
    </submittedName>
</protein>
<dbReference type="InterPro" id="IPR001387">
    <property type="entry name" value="Cro/C1-type_HTH"/>
</dbReference>
<dbReference type="PROSITE" id="PS00356">
    <property type="entry name" value="HTH_LACI_1"/>
    <property type="match status" value="1"/>
</dbReference>